<proteinExistence type="predicted"/>
<name>A0A1E5SJU9_9FLAO</name>
<feature type="domain" description="DinB-like" evidence="1">
    <location>
        <begin position="36"/>
        <end position="167"/>
    </location>
</feature>
<dbReference type="RefSeq" id="WP_069832061.1">
    <property type="nucleotide sequence ID" value="NZ_MDJD01000054.1"/>
</dbReference>
<protein>
    <recommendedName>
        <fullName evidence="1">DinB-like domain-containing protein</fullName>
    </recommendedName>
</protein>
<dbReference type="EMBL" id="MDJD01000054">
    <property type="protein sequence ID" value="OEJ99392.1"/>
    <property type="molecule type" value="Genomic_DNA"/>
</dbReference>
<dbReference type="InterPro" id="IPR034660">
    <property type="entry name" value="DinB/YfiT-like"/>
</dbReference>
<dbReference type="Pfam" id="PF12867">
    <property type="entry name" value="DinB_2"/>
    <property type="match status" value="1"/>
</dbReference>
<dbReference type="Proteomes" id="UP000095713">
    <property type="component" value="Unassembled WGS sequence"/>
</dbReference>
<evidence type="ECO:0000313" key="2">
    <source>
        <dbReference type="EMBL" id="OEJ99392.1"/>
    </source>
</evidence>
<dbReference type="OrthoDB" id="9793216at2"/>
<keyword evidence="3" id="KW-1185">Reference proteome</keyword>
<evidence type="ECO:0000259" key="1">
    <source>
        <dbReference type="Pfam" id="PF12867"/>
    </source>
</evidence>
<reference evidence="2 3" key="1">
    <citation type="submission" date="2016-05" db="EMBL/GenBank/DDBJ databases">
        <title>Draft Genome Sequence of Algibacter sp. Strain SK-16 Isolated from the Surface Water of Aburatsubo Inlet.</title>
        <authorList>
            <person name="Wong S.-K."/>
            <person name="Yoshizawa S."/>
            <person name="Nakajima Y."/>
            <person name="Ogura Y."/>
            <person name="Tetsuya H."/>
            <person name="Hamasaki K."/>
        </authorList>
    </citation>
    <scope>NUCLEOTIDE SEQUENCE [LARGE SCALE GENOMIC DNA]</scope>
    <source>
        <strain evidence="2 3">SK-16</strain>
    </source>
</reference>
<evidence type="ECO:0000313" key="3">
    <source>
        <dbReference type="Proteomes" id="UP000095713"/>
    </source>
</evidence>
<dbReference type="STRING" id="1849968.A8C32_04535"/>
<gene>
    <name evidence="2" type="ORF">A8C32_04535</name>
</gene>
<comment type="caution">
    <text evidence="2">The sequence shown here is derived from an EMBL/GenBank/DDBJ whole genome shotgun (WGS) entry which is preliminary data.</text>
</comment>
<dbReference type="SUPFAM" id="SSF109854">
    <property type="entry name" value="DinB/YfiT-like putative metalloenzymes"/>
    <property type="match status" value="1"/>
</dbReference>
<organism evidence="2 3">
    <name type="scientific">Flavivirga aquatica</name>
    <dbReference type="NCBI Taxonomy" id="1849968"/>
    <lineage>
        <taxon>Bacteria</taxon>
        <taxon>Pseudomonadati</taxon>
        <taxon>Bacteroidota</taxon>
        <taxon>Flavobacteriia</taxon>
        <taxon>Flavobacteriales</taxon>
        <taxon>Flavobacteriaceae</taxon>
        <taxon>Flavivirga</taxon>
    </lineage>
</organism>
<sequence length="172" mass="20097">MTTKDLIKTEYNEYYSRYIDLVSKDIELVNGFREDSNMVLEFFESITNEKLDYSYASGKWTIKEVFQHLIDTERIFQYRCFRISRHDKTSIAGFEQDDYINPSQAQNKSIEALVEEFKAVRQSFIVLLNSLKNEDLKFIGNANGSGLSARAAAFIILGHSIWHIKVIKERYL</sequence>
<dbReference type="InterPro" id="IPR024775">
    <property type="entry name" value="DinB-like"/>
</dbReference>
<dbReference type="AlphaFoldDB" id="A0A1E5SJU9"/>
<dbReference type="Gene3D" id="1.20.120.450">
    <property type="entry name" value="dinb family like domain"/>
    <property type="match status" value="1"/>
</dbReference>
<accession>A0A1E5SJU9</accession>